<dbReference type="Proteomes" id="UP000287188">
    <property type="component" value="Unassembled WGS sequence"/>
</dbReference>
<organism evidence="2 3">
    <name type="scientific">Dictyobacter kobayashii</name>
    <dbReference type="NCBI Taxonomy" id="2014872"/>
    <lineage>
        <taxon>Bacteria</taxon>
        <taxon>Bacillati</taxon>
        <taxon>Chloroflexota</taxon>
        <taxon>Ktedonobacteria</taxon>
        <taxon>Ktedonobacterales</taxon>
        <taxon>Dictyobacteraceae</taxon>
        <taxon>Dictyobacter</taxon>
    </lineage>
</organism>
<dbReference type="Pfam" id="PF01381">
    <property type="entry name" value="HTH_3"/>
    <property type="match status" value="1"/>
</dbReference>
<name>A0A402AVY8_9CHLR</name>
<feature type="domain" description="HTH cro/C1-type" evidence="1">
    <location>
        <begin position="27"/>
        <end position="53"/>
    </location>
</feature>
<dbReference type="CDD" id="cd00093">
    <property type="entry name" value="HTH_XRE"/>
    <property type="match status" value="1"/>
</dbReference>
<proteinExistence type="predicted"/>
<evidence type="ECO:0000259" key="1">
    <source>
        <dbReference type="PROSITE" id="PS50943"/>
    </source>
</evidence>
<evidence type="ECO:0000313" key="3">
    <source>
        <dbReference type="Proteomes" id="UP000287188"/>
    </source>
</evidence>
<dbReference type="InterPro" id="IPR010982">
    <property type="entry name" value="Lambda_DNA-bd_dom_sf"/>
</dbReference>
<comment type="caution">
    <text evidence="2">The sequence shown here is derived from an EMBL/GenBank/DDBJ whole genome shotgun (WGS) entry which is preliminary data.</text>
</comment>
<dbReference type="AlphaFoldDB" id="A0A402AVY8"/>
<dbReference type="PROSITE" id="PS50943">
    <property type="entry name" value="HTH_CROC1"/>
    <property type="match status" value="1"/>
</dbReference>
<keyword evidence="3" id="KW-1185">Reference proteome</keyword>
<sequence length="123" mass="13533">MRQLANLSKKQLIKGEKPLTYTHIGTIEKGQASPTLMTLQKIARALKLPLVFVFNGEHADPNSVILVSTPEFSQELLSALHREDMIQLVQLGQQLSPAQMKIVLNVAASLAESSSHHEEKPPS</sequence>
<gene>
    <name evidence="2" type="ORF">KDK_70250</name>
</gene>
<evidence type="ECO:0000313" key="2">
    <source>
        <dbReference type="EMBL" id="GCE23225.1"/>
    </source>
</evidence>
<dbReference type="InterPro" id="IPR001387">
    <property type="entry name" value="Cro/C1-type_HTH"/>
</dbReference>
<dbReference type="Gene3D" id="1.10.260.40">
    <property type="entry name" value="lambda repressor-like DNA-binding domains"/>
    <property type="match status" value="1"/>
</dbReference>
<dbReference type="EMBL" id="BIFS01000002">
    <property type="protein sequence ID" value="GCE23225.1"/>
    <property type="molecule type" value="Genomic_DNA"/>
</dbReference>
<accession>A0A402AVY8</accession>
<protein>
    <recommendedName>
        <fullName evidence="1">HTH cro/C1-type domain-containing protein</fullName>
    </recommendedName>
</protein>
<reference evidence="3" key="1">
    <citation type="submission" date="2018-12" db="EMBL/GenBank/DDBJ databases">
        <title>Tengunoibacter tsumagoiensis gen. nov., sp. nov., Dictyobacter kobayashii sp. nov., D. alpinus sp. nov., and D. joshuensis sp. nov. and description of Dictyobacteraceae fam. nov. within the order Ktedonobacterales isolated from Tengu-no-mugimeshi.</title>
        <authorList>
            <person name="Wang C.M."/>
            <person name="Zheng Y."/>
            <person name="Sakai Y."/>
            <person name="Toyoda A."/>
            <person name="Minakuchi Y."/>
            <person name="Abe K."/>
            <person name="Yokota A."/>
            <person name="Yabe S."/>
        </authorList>
    </citation>
    <scope>NUCLEOTIDE SEQUENCE [LARGE SCALE GENOMIC DNA]</scope>
    <source>
        <strain evidence="3">Uno11</strain>
    </source>
</reference>
<dbReference type="GO" id="GO:0003677">
    <property type="term" value="F:DNA binding"/>
    <property type="evidence" value="ECO:0007669"/>
    <property type="project" value="InterPro"/>
</dbReference>
<dbReference type="SUPFAM" id="SSF47413">
    <property type="entry name" value="lambda repressor-like DNA-binding domains"/>
    <property type="match status" value="1"/>
</dbReference>